<dbReference type="Pfam" id="PF18996">
    <property type="entry name" value="DUF5726"/>
    <property type="match status" value="1"/>
</dbReference>
<feature type="domain" description="DUF5726" evidence="1">
    <location>
        <begin position="33"/>
        <end position="75"/>
    </location>
</feature>
<proteinExistence type="predicted"/>
<evidence type="ECO:0000259" key="1">
    <source>
        <dbReference type="Pfam" id="PF18996"/>
    </source>
</evidence>
<keyword evidence="2" id="KW-0548">Nucleotidyltransferase</keyword>
<keyword evidence="2" id="KW-0695">RNA-directed DNA polymerase</keyword>
<dbReference type="GO" id="GO:0003964">
    <property type="term" value="F:RNA-directed DNA polymerase activity"/>
    <property type="evidence" value="ECO:0007669"/>
    <property type="project" value="UniProtKB-KW"/>
</dbReference>
<dbReference type="InterPro" id="IPR043784">
    <property type="entry name" value="DUF5726"/>
</dbReference>
<dbReference type="PROSITE" id="PS51257">
    <property type="entry name" value="PROKAR_LIPOPROTEIN"/>
    <property type="match status" value="1"/>
</dbReference>
<keyword evidence="2" id="KW-0808">Transferase</keyword>
<evidence type="ECO:0000313" key="3">
    <source>
        <dbReference type="Proteomes" id="UP000017246"/>
    </source>
</evidence>
<reference evidence="2" key="2">
    <citation type="submission" date="2015-11" db="EMBL/GenBank/DDBJ databases">
        <authorList>
            <person name="Zhang Y."/>
            <person name="Guo Z."/>
        </authorList>
    </citation>
    <scope>NUCLEOTIDE SEQUENCE</scope>
</reference>
<accession>A0A0S4MI60</accession>
<protein>
    <submittedName>
        <fullName evidence="2">RNA directed DNA polymerase reverse transcriptase</fullName>
    </submittedName>
</protein>
<name>A0A0S4MI60_ECHMU</name>
<reference evidence="2" key="1">
    <citation type="journal article" date="2013" name="Nature">
        <title>The genomes of four tapeworm species reveal adaptations to parasitism.</title>
        <authorList>
            <person name="Tsai I.J."/>
            <person name="Zarowiecki M."/>
            <person name="Holroyd N."/>
            <person name="Garciarrubio A."/>
            <person name="Sanchez-Flores A."/>
            <person name="Brooks K.L."/>
            <person name="Tracey A."/>
            <person name="Bobes R.J."/>
            <person name="Fragoso G."/>
            <person name="Sciutto E."/>
            <person name="Aslett M."/>
            <person name="Beasley H."/>
            <person name="Bennett H.M."/>
            <person name="Cai J."/>
            <person name="Camicia F."/>
            <person name="Clark R."/>
            <person name="Cucher M."/>
            <person name="De Silva N."/>
            <person name="Day T.A."/>
            <person name="Deplazes P."/>
            <person name="Estrada K."/>
            <person name="Fernandez C."/>
            <person name="Holland P.W."/>
            <person name="Hou J."/>
            <person name="Hu S."/>
            <person name="Huckvale T."/>
            <person name="Hung S.S."/>
            <person name="Kamenetzky L."/>
            <person name="Keane J.A."/>
            <person name="Kiss F."/>
            <person name="Koziol U."/>
            <person name="Lambert O."/>
            <person name="Liu K."/>
            <person name="Luo X."/>
            <person name="Luo Y."/>
            <person name="Macchiaroli N."/>
            <person name="Nichol S."/>
            <person name="Paps J."/>
            <person name="Parkinson J."/>
            <person name="Pouchkina-Stantcheva N."/>
            <person name="Riddiford N."/>
            <person name="Rosenzvit M."/>
            <person name="Salinas G."/>
            <person name="Wasmuth J.D."/>
            <person name="Zamanian M."/>
            <person name="Zheng Y."/>
            <person name="Cai X."/>
            <person name="Soberon X."/>
            <person name="Olson P.D."/>
            <person name="Laclette J.P."/>
            <person name="Brehm K."/>
            <person name="Berriman M."/>
            <person name="Garciarrubio A."/>
            <person name="Bobes R.J."/>
            <person name="Fragoso G."/>
            <person name="Sanchez-Flores A."/>
            <person name="Estrada K."/>
            <person name="Cevallos M.A."/>
            <person name="Morett E."/>
            <person name="Gonzalez V."/>
            <person name="Portillo T."/>
            <person name="Ochoa-Leyva A."/>
            <person name="Jose M.V."/>
            <person name="Sciutto E."/>
            <person name="Landa A."/>
            <person name="Jimenez L."/>
            <person name="Valdes V."/>
            <person name="Carrero J.C."/>
            <person name="Larralde C."/>
            <person name="Morales-Montor J."/>
            <person name="Limon-Lason J."/>
            <person name="Soberon X."/>
            <person name="Laclette J.P."/>
        </authorList>
    </citation>
    <scope>NUCLEOTIDE SEQUENCE [LARGE SCALE GENOMIC DNA]</scope>
</reference>
<sequence>MFLSEGRPAYESNLVTGASTSCNLERGSVTHFLDTGIAHDTSIDQGYNVLAQLVINWREQILARDFFVLFQKVDEYSWNLQHLAERAFSGCPPNKVSNWITVWLRHRVRPPALVEKLCDIKTNSLSQLFELATKKL</sequence>
<dbReference type="AlphaFoldDB" id="A0A0S4MI60"/>
<evidence type="ECO:0000313" key="2">
    <source>
        <dbReference type="EMBL" id="CUT98515.1"/>
    </source>
</evidence>
<organism evidence="2 3">
    <name type="scientific">Echinococcus multilocularis</name>
    <name type="common">Fox tapeworm</name>
    <dbReference type="NCBI Taxonomy" id="6211"/>
    <lineage>
        <taxon>Eukaryota</taxon>
        <taxon>Metazoa</taxon>
        <taxon>Spiralia</taxon>
        <taxon>Lophotrochozoa</taxon>
        <taxon>Platyhelminthes</taxon>
        <taxon>Cestoda</taxon>
        <taxon>Eucestoda</taxon>
        <taxon>Cyclophyllidea</taxon>
        <taxon>Taeniidae</taxon>
        <taxon>Echinococcus</taxon>
    </lineage>
</organism>
<dbReference type="Proteomes" id="UP000017246">
    <property type="component" value="Unassembled WGS sequence"/>
</dbReference>
<dbReference type="EMBL" id="LN902680">
    <property type="protein sequence ID" value="CUT98515.1"/>
    <property type="molecule type" value="Genomic_DNA"/>
</dbReference>
<keyword evidence="3" id="KW-1185">Reference proteome</keyword>